<protein>
    <recommendedName>
        <fullName evidence="11">WAC domain-containing protein</fullName>
    </recommendedName>
</protein>
<reference evidence="9 10" key="1">
    <citation type="submission" date="2014-04" db="EMBL/GenBank/DDBJ databases">
        <authorList>
            <consortium name="DOE Joint Genome Institute"/>
            <person name="Kuo A."/>
            <person name="Girlanda M."/>
            <person name="Perotto S."/>
            <person name="Kohler A."/>
            <person name="Nagy L.G."/>
            <person name="Floudas D."/>
            <person name="Copeland A."/>
            <person name="Barry K.W."/>
            <person name="Cichocki N."/>
            <person name="Veneault-Fourrey C."/>
            <person name="LaButti K."/>
            <person name="Lindquist E.A."/>
            <person name="Lipzen A."/>
            <person name="Lundell T."/>
            <person name="Morin E."/>
            <person name="Murat C."/>
            <person name="Sun H."/>
            <person name="Tunlid A."/>
            <person name="Henrissat B."/>
            <person name="Grigoriev I.V."/>
            <person name="Hibbett D.S."/>
            <person name="Martin F."/>
            <person name="Nordberg H.P."/>
            <person name="Cantor M.N."/>
            <person name="Hua S.X."/>
        </authorList>
    </citation>
    <scope>NUCLEOTIDE SEQUENCE [LARGE SCALE GENOMIC DNA]</scope>
    <source>
        <strain evidence="9 10">MUT 4182</strain>
    </source>
</reference>
<feature type="compositionally biased region" description="Basic and acidic residues" evidence="6">
    <location>
        <begin position="418"/>
        <end position="436"/>
    </location>
</feature>
<evidence type="ECO:0008006" key="11">
    <source>
        <dbReference type="Google" id="ProtNLM"/>
    </source>
</evidence>
<dbReference type="HOGENOM" id="CLU_002631_1_1_1"/>
<dbReference type="PANTHER" id="PTHR32075">
    <property type="entry name" value="ISWI CHROMATIN-REMODELING COMPLEX SUBUNIT YPL216W-RELATED"/>
    <property type="match status" value="1"/>
</dbReference>
<feature type="coiled-coil region" evidence="5">
    <location>
        <begin position="818"/>
        <end position="864"/>
    </location>
</feature>
<feature type="region of interest" description="Disordered" evidence="6">
    <location>
        <begin position="726"/>
        <end position="812"/>
    </location>
</feature>
<dbReference type="Pfam" id="PF10537">
    <property type="entry name" value="WAC_Acf1_DNA_bd"/>
    <property type="match status" value="1"/>
</dbReference>
<dbReference type="GO" id="GO:0031509">
    <property type="term" value="P:subtelomeric heterochromatin formation"/>
    <property type="evidence" value="ECO:0007669"/>
    <property type="project" value="TreeGrafter"/>
</dbReference>
<name>A0A0C3LGA2_9AGAM</name>
<dbReference type="InterPro" id="IPR013136">
    <property type="entry name" value="WSTF_Acf1_Cbp146"/>
</dbReference>
<dbReference type="OrthoDB" id="332390at2759"/>
<dbReference type="InterPro" id="IPR018501">
    <property type="entry name" value="DDT_dom"/>
</dbReference>
<organism evidence="9 10">
    <name type="scientific">Tulasnella calospora MUT 4182</name>
    <dbReference type="NCBI Taxonomy" id="1051891"/>
    <lineage>
        <taxon>Eukaryota</taxon>
        <taxon>Fungi</taxon>
        <taxon>Dikarya</taxon>
        <taxon>Basidiomycota</taxon>
        <taxon>Agaricomycotina</taxon>
        <taxon>Agaricomycetes</taxon>
        <taxon>Cantharellales</taxon>
        <taxon>Tulasnellaceae</taxon>
        <taxon>Tulasnella</taxon>
    </lineage>
</organism>
<dbReference type="AlphaFoldDB" id="A0A0C3LGA2"/>
<evidence type="ECO:0000313" key="9">
    <source>
        <dbReference type="EMBL" id="KIO20482.1"/>
    </source>
</evidence>
<dbReference type="GO" id="GO:0000785">
    <property type="term" value="C:chromatin"/>
    <property type="evidence" value="ECO:0007669"/>
    <property type="project" value="UniProtKB-ARBA"/>
</dbReference>
<evidence type="ECO:0000313" key="10">
    <source>
        <dbReference type="Proteomes" id="UP000054248"/>
    </source>
</evidence>
<feature type="region of interest" description="Disordered" evidence="6">
    <location>
        <begin position="374"/>
        <end position="436"/>
    </location>
</feature>
<dbReference type="EMBL" id="KN823173">
    <property type="protein sequence ID" value="KIO20482.1"/>
    <property type="molecule type" value="Genomic_DNA"/>
</dbReference>
<dbReference type="InterPro" id="IPR028941">
    <property type="entry name" value="WHIM2_dom"/>
</dbReference>
<dbReference type="STRING" id="1051891.A0A0C3LGA2"/>
<feature type="compositionally biased region" description="Polar residues" evidence="6">
    <location>
        <begin position="791"/>
        <end position="811"/>
    </location>
</feature>
<evidence type="ECO:0000256" key="6">
    <source>
        <dbReference type="SAM" id="MobiDB-lite"/>
    </source>
</evidence>
<dbReference type="Proteomes" id="UP000054248">
    <property type="component" value="Unassembled WGS sequence"/>
</dbReference>
<evidence type="ECO:0000256" key="5">
    <source>
        <dbReference type="SAM" id="Coils"/>
    </source>
</evidence>
<dbReference type="GO" id="GO:0005634">
    <property type="term" value="C:nucleus"/>
    <property type="evidence" value="ECO:0007669"/>
    <property type="project" value="UniProtKB-SubCell"/>
</dbReference>
<accession>A0A0C3LGA2</accession>
<comment type="subcellular location">
    <subcellularLocation>
        <location evidence="1 4">Nucleus</location>
    </subcellularLocation>
</comment>
<feature type="region of interest" description="Disordered" evidence="6">
    <location>
        <begin position="992"/>
        <end position="1035"/>
    </location>
</feature>
<dbReference type="PROSITE" id="PS50827">
    <property type="entry name" value="DDT"/>
    <property type="match status" value="1"/>
</dbReference>
<feature type="domain" description="DDT" evidence="7">
    <location>
        <begin position="493"/>
        <end position="556"/>
    </location>
</feature>
<dbReference type="PANTHER" id="PTHR32075:SF6">
    <property type="entry name" value="ISWI CHROMATIN-REMODELING COMPLEX SUBUNIT YPL216W-RELATED"/>
    <property type="match status" value="1"/>
</dbReference>
<proteinExistence type="predicted"/>
<dbReference type="Pfam" id="PF15613">
    <property type="entry name" value="WSD"/>
    <property type="match status" value="1"/>
</dbReference>
<feature type="region of interest" description="Disordered" evidence="6">
    <location>
        <begin position="169"/>
        <end position="229"/>
    </location>
</feature>
<evidence type="ECO:0000256" key="3">
    <source>
        <dbReference type="ARBA" id="ARBA00023242"/>
    </source>
</evidence>
<keyword evidence="3 4" id="KW-0539">Nucleus</keyword>
<dbReference type="Pfam" id="PF02791">
    <property type="entry name" value="DDT"/>
    <property type="match status" value="1"/>
</dbReference>
<feature type="compositionally biased region" description="Basic and acidic residues" evidence="6">
    <location>
        <begin position="374"/>
        <end position="396"/>
    </location>
</feature>
<evidence type="ECO:0000256" key="2">
    <source>
        <dbReference type="ARBA" id="ARBA00023054"/>
    </source>
</evidence>
<evidence type="ECO:0000256" key="1">
    <source>
        <dbReference type="ARBA" id="ARBA00004123"/>
    </source>
</evidence>
<keyword evidence="10" id="KW-1185">Reference proteome</keyword>
<feature type="domain" description="WAC" evidence="8">
    <location>
        <begin position="45"/>
        <end position="154"/>
    </location>
</feature>
<gene>
    <name evidence="9" type="ORF">M407DRAFT_29890</name>
</gene>
<evidence type="ECO:0000259" key="7">
    <source>
        <dbReference type="PROSITE" id="PS50827"/>
    </source>
</evidence>
<feature type="region of interest" description="Disordered" evidence="6">
    <location>
        <begin position="652"/>
        <end position="671"/>
    </location>
</feature>
<reference evidence="10" key="2">
    <citation type="submission" date="2015-01" db="EMBL/GenBank/DDBJ databases">
        <title>Evolutionary Origins and Diversification of the Mycorrhizal Mutualists.</title>
        <authorList>
            <consortium name="DOE Joint Genome Institute"/>
            <consortium name="Mycorrhizal Genomics Consortium"/>
            <person name="Kohler A."/>
            <person name="Kuo A."/>
            <person name="Nagy L.G."/>
            <person name="Floudas D."/>
            <person name="Copeland A."/>
            <person name="Barry K.W."/>
            <person name="Cichocki N."/>
            <person name="Veneault-Fourrey C."/>
            <person name="LaButti K."/>
            <person name="Lindquist E.A."/>
            <person name="Lipzen A."/>
            <person name="Lundell T."/>
            <person name="Morin E."/>
            <person name="Murat C."/>
            <person name="Riley R."/>
            <person name="Ohm R."/>
            <person name="Sun H."/>
            <person name="Tunlid A."/>
            <person name="Henrissat B."/>
            <person name="Grigoriev I.V."/>
            <person name="Hibbett D.S."/>
            <person name="Martin F."/>
        </authorList>
    </citation>
    <scope>NUCLEOTIDE SEQUENCE [LARGE SCALE GENOMIC DNA]</scope>
    <source>
        <strain evidence="10">MUT 4182</strain>
    </source>
</reference>
<dbReference type="Pfam" id="PF15612">
    <property type="entry name" value="WHIM1"/>
    <property type="match status" value="1"/>
</dbReference>
<sequence length="1035" mass="114866">MVLVRRKRVLFHDVPDSIRHLSPGNKLPDPGLYPSPEAKALAADPEVFYIQETGEVFLDYESYAARMTFYKSNIFMCEVTGKTGLDYFQAAESERSESNNLHARFPEQLKAAVLRAVQWQIVGRLDHLVEAVYDRYKDRYFKGEKVYVDVQGDKYLARIIKVFPPRNLKSSSSPMKLKLKLSNGTPSGSTSPPPSTHSSSEPSKAPSKYRPSPNQRVARSYPGASHIPPASSPLAICNEDVKPIIDTPPSTQATALDVPIHSIGADLKLSLEEANKLDDPHAYYYSVQMIGAGENDAADGPGAPDVDTNKYAGSEMEVTCTALSRDRLGFNKALLKRFMKDALERDNAAASPWVVKKDLAEKYGIETEMPPDVREGVEGVKKADHEKRKRIWEERGGGAGGDGSDSVANGPAGKKRKLNEDEKAARDAQSHQRQAELDRLEQAAEDAMRKAAQAKKRGVRYPTEDLDVKLSDKDRKAGKIVCRPSMDRDVPFGSAFEAFAMSWSFLQTFGKPLGISAFSMDEYEKALRHSLIDPPCRLIADVHLCLINMIRERPFDRHAAVVSLLELKDGDSPQAIKAGQAEKDDDWQVEIDELLGAVADIGVSWESTIPSVLSSDVRDGWECVLIGFLKDYATTATFPRLRPILTSLVYGPSPPENDDESSTGSVVEPCHPADRYPSLPPEDKINIIQFLCELTIPCKPIRSTLEAAEADLTELRKEKIELNREKKKLTDEAAQQNGSEGAPLTKGNLESNTKAQGDATPVNGTSDMDVDSERMIDASSDVASEYGEGSSRATSVANGRNGKVDTSNPTPKTIALARERALAREKAAEAKVAQANNRRREDDVAKLDRRLEAIEREFRQMLGLGRSKPLGRDRFYNRIWWFDGLGSAGLLNRSGDVSYGSGRLFIQGPSEIDLEVMHGRPDFADVIAARRVEEEGEGMSLKSGEWACYQEPEQVETFMTWLNVKGHREFQLDRTMKLWWDYVVPGMKKRQLDLAAGPRPPETSSGRRTSKGKGKDSELLRESYMAWRNKRKPGK</sequence>
<feature type="compositionally biased region" description="Low complexity" evidence="6">
    <location>
        <begin position="169"/>
        <end position="206"/>
    </location>
</feature>
<dbReference type="InterPro" id="IPR028942">
    <property type="entry name" value="WHIM1_dom"/>
</dbReference>
<dbReference type="PROSITE" id="PS51136">
    <property type="entry name" value="WAC"/>
    <property type="match status" value="1"/>
</dbReference>
<dbReference type="GO" id="GO:0000781">
    <property type="term" value="C:chromosome, telomeric region"/>
    <property type="evidence" value="ECO:0007669"/>
    <property type="project" value="GOC"/>
</dbReference>
<keyword evidence="2 5" id="KW-0175">Coiled coil</keyword>
<evidence type="ECO:0000259" key="8">
    <source>
        <dbReference type="PROSITE" id="PS51136"/>
    </source>
</evidence>
<evidence type="ECO:0000256" key="4">
    <source>
        <dbReference type="PROSITE-ProRule" id="PRU00475"/>
    </source>
</evidence>